<dbReference type="GO" id="GO:0031119">
    <property type="term" value="P:tRNA pseudouridine synthesis"/>
    <property type="evidence" value="ECO:0007669"/>
    <property type="project" value="UniProtKB-UniRule"/>
</dbReference>
<evidence type="ECO:0000313" key="9">
    <source>
        <dbReference type="EMBL" id="ADO81837.1"/>
    </source>
</evidence>
<evidence type="ECO:0000256" key="3">
    <source>
        <dbReference type="ARBA" id="ARBA00023235"/>
    </source>
</evidence>
<dbReference type="HOGENOM" id="CLU_014673_0_1_0"/>
<dbReference type="KEGG" id="ipo:Ilyop_0047"/>
<dbReference type="NCBIfam" id="TIGR00071">
    <property type="entry name" value="hisT_truA"/>
    <property type="match status" value="1"/>
</dbReference>
<evidence type="ECO:0000256" key="4">
    <source>
        <dbReference type="HAMAP-Rule" id="MF_00171"/>
    </source>
</evidence>
<dbReference type="InterPro" id="IPR020095">
    <property type="entry name" value="PsdUridine_synth_TruA_C"/>
</dbReference>
<comment type="caution">
    <text evidence="4">Lacks conserved residue(s) required for the propagation of feature annotation.</text>
</comment>
<dbReference type="SUPFAM" id="SSF55120">
    <property type="entry name" value="Pseudouridine synthase"/>
    <property type="match status" value="1"/>
</dbReference>
<keyword evidence="10" id="KW-1185">Reference proteome</keyword>
<dbReference type="Gene3D" id="3.30.70.580">
    <property type="entry name" value="Pseudouridine synthase I, catalytic domain, N-terminal subdomain"/>
    <property type="match status" value="1"/>
</dbReference>
<evidence type="ECO:0000256" key="6">
    <source>
        <dbReference type="PIRSR" id="PIRSR001430-2"/>
    </source>
</evidence>
<dbReference type="AlphaFoldDB" id="E3H678"/>
<comment type="catalytic activity">
    <reaction evidence="4 7">
        <text>uridine(38/39/40) in tRNA = pseudouridine(38/39/40) in tRNA</text>
        <dbReference type="Rhea" id="RHEA:22376"/>
        <dbReference type="Rhea" id="RHEA-COMP:10085"/>
        <dbReference type="Rhea" id="RHEA-COMP:10087"/>
        <dbReference type="ChEBI" id="CHEBI:65314"/>
        <dbReference type="ChEBI" id="CHEBI:65315"/>
        <dbReference type="EC" id="5.4.99.12"/>
    </reaction>
</comment>
<comment type="similarity">
    <text evidence="1 4 7">Belongs to the tRNA pseudouridine synthase TruA family.</text>
</comment>
<dbReference type="PANTHER" id="PTHR11142">
    <property type="entry name" value="PSEUDOURIDYLATE SYNTHASE"/>
    <property type="match status" value="1"/>
</dbReference>
<dbReference type="InterPro" id="IPR020097">
    <property type="entry name" value="PsdUridine_synth_TruA_a/b_dom"/>
</dbReference>
<name>E3H678_ILYPC</name>
<dbReference type="eggNOG" id="COG0101">
    <property type="taxonomic scope" value="Bacteria"/>
</dbReference>
<comment type="subunit">
    <text evidence="4">Homodimer.</text>
</comment>
<reference evidence="9 10" key="1">
    <citation type="journal article" date="2010" name="Stand. Genomic Sci.">
        <title>Complete genome sequence of Ilyobacter polytropus type strain (CuHbu1).</title>
        <authorList>
            <person name="Sikorski J."/>
            <person name="Chertkov O."/>
            <person name="Lapidus A."/>
            <person name="Nolan M."/>
            <person name="Lucas S."/>
            <person name="Del Rio T.G."/>
            <person name="Tice H."/>
            <person name="Cheng J.F."/>
            <person name="Tapia R."/>
            <person name="Han C."/>
            <person name="Goodwin L."/>
            <person name="Pitluck S."/>
            <person name="Liolios K."/>
            <person name="Ivanova N."/>
            <person name="Mavromatis K."/>
            <person name="Mikhailova N."/>
            <person name="Pati A."/>
            <person name="Chen A."/>
            <person name="Palaniappan K."/>
            <person name="Land M."/>
            <person name="Hauser L."/>
            <person name="Chang Y.J."/>
            <person name="Jeffries C.D."/>
            <person name="Brambilla E."/>
            <person name="Yasawong M."/>
            <person name="Rohde M."/>
            <person name="Pukall R."/>
            <person name="Spring S."/>
            <person name="Goker M."/>
            <person name="Woyke T."/>
            <person name="Bristow J."/>
            <person name="Eisen J.A."/>
            <person name="Markowitz V."/>
            <person name="Hugenholtz P."/>
            <person name="Kyrpides N.C."/>
            <person name="Klenk H.P."/>
        </authorList>
    </citation>
    <scope>NUCLEOTIDE SEQUENCE [LARGE SCALE GENOMIC DNA]</scope>
    <source>
        <strain evidence="10">ATCC 51220 / DSM 2926 / LMG 16218 / CuHBu1</strain>
    </source>
</reference>
<dbReference type="FunFam" id="3.30.70.580:FF:000001">
    <property type="entry name" value="tRNA pseudouridine synthase A"/>
    <property type="match status" value="1"/>
</dbReference>
<dbReference type="EC" id="5.4.99.12" evidence="4"/>
<evidence type="ECO:0000256" key="1">
    <source>
        <dbReference type="ARBA" id="ARBA00009375"/>
    </source>
</evidence>
<dbReference type="HAMAP" id="MF_00171">
    <property type="entry name" value="TruA"/>
    <property type="match status" value="1"/>
</dbReference>
<evidence type="ECO:0000256" key="5">
    <source>
        <dbReference type="PIRSR" id="PIRSR001430-1"/>
    </source>
</evidence>
<dbReference type="STRING" id="572544.Ilyop_0047"/>
<dbReference type="InterPro" id="IPR020094">
    <property type="entry name" value="TruA/RsuA/RluB/E/F_N"/>
</dbReference>
<dbReference type="EMBL" id="CP002281">
    <property type="protein sequence ID" value="ADO81837.1"/>
    <property type="molecule type" value="Genomic_DNA"/>
</dbReference>
<protein>
    <recommendedName>
        <fullName evidence="4">tRNA pseudouridine synthase A</fullName>
        <ecNumber evidence="4">5.4.99.12</ecNumber>
    </recommendedName>
    <alternativeName>
        <fullName evidence="4">tRNA pseudouridine(38-40) synthase</fullName>
    </alternativeName>
    <alternativeName>
        <fullName evidence="4">tRNA pseudouridylate synthase I</fullName>
    </alternativeName>
    <alternativeName>
        <fullName evidence="4">tRNA-uridine isomerase I</fullName>
    </alternativeName>
</protein>
<gene>
    <name evidence="4" type="primary">truA</name>
    <name evidence="9" type="ordered locus">Ilyop_0047</name>
</gene>
<dbReference type="Pfam" id="PF01416">
    <property type="entry name" value="PseudoU_synth_1"/>
    <property type="match status" value="2"/>
</dbReference>
<dbReference type="GO" id="GO:0003723">
    <property type="term" value="F:RNA binding"/>
    <property type="evidence" value="ECO:0007669"/>
    <property type="project" value="InterPro"/>
</dbReference>
<feature type="binding site" evidence="4 6">
    <location>
        <position position="110"/>
    </location>
    <ligand>
        <name>substrate</name>
    </ligand>
</feature>
<accession>E3H678</accession>
<dbReference type="InterPro" id="IPR020103">
    <property type="entry name" value="PsdUridine_synth_cat_dom_sf"/>
</dbReference>
<feature type="active site" description="Nucleophile" evidence="4 5">
    <location>
        <position position="52"/>
    </location>
</feature>
<dbReference type="OrthoDB" id="9811823at2"/>
<dbReference type="PANTHER" id="PTHR11142:SF0">
    <property type="entry name" value="TRNA PSEUDOURIDINE SYNTHASE-LIKE 1"/>
    <property type="match status" value="1"/>
</dbReference>
<evidence type="ECO:0000259" key="8">
    <source>
        <dbReference type="Pfam" id="PF01416"/>
    </source>
</evidence>
<organism evidence="9 10">
    <name type="scientific">Ilyobacter polytropus (strain ATCC 51220 / DSM 2926 / LMG 16218 / CuHBu1)</name>
    <dbReference type="NCBI Taxonomy" id="572544"/>
    <lineage>
        <taxon>Bacteria</taxon>
        <taxon>Fusobacteriati</taxon>
        <taxon>Fusobacteriota</taxon>
        <taxon>Fusobacteriia</taxon>
        <taxon>Fusobacteriales</taxon>
        <taxon>Fusobacteriaceae</taxon>
        <taxon>Ilyobacter</taxon>
    </lineage>
</organism>
<proteinExistence type="inferred from homology"/>
<sequence length="243" mass="27806">MKNIKIEYEYDGSGFFGFQRQPSARTVQGEIESALKVVLKEEINLASSGRTDRGVHAYMQVSNFFTSSKIPLDRLEFAVKNLIPEDIKIHSMKNVSEEFHARFSAKSRAYEYIMGWDRTAFETKYVSGIKGKVDPEKLYKILEPIVGRHNFEGFRLTDCSGKNPVRDISEIRCYPKGENKLAVYIKGNAFLKSQIRIIMGTALAVYFEKRPKNYLINKLKNPDSKDEKIVADGSGLYLCDIEY</sequence>
<keyword evidence="3 4" id="KW-0413">Isomerase</keyword>
<dbReference type="InterPro" id="IPR001406">
    <property type="entry name" value="PsdUridine_synth_TruA"/>
</dbReference>
<dbReference type="PIRSF" id="PIRSF001430">
    <property type="entry name" value="tRNA_psdUrid_synth"/>
    <property type="match status" value="1"/>
</dbReference>
<comment type="function">
    <text evidence="4">Formation of pseudouridine at positions 38, 39 and 40 in the anticodon stem and loop of transfer RNAs.</text>
</comment>
<evidence type="ECO:0000256" key="7">
    <source>
        <dbReference type="RuleBase" id="RU003792"/>
    </source>
</evidence>
<evidence type="ECO:0000256" key="2">
    <source>
        <dbReference type="ARBA" id="ARBA00022694"/>
    </source>
</evidence>
<feature type="domain" description="Pseudouridine synthase I TruA alpha/beta" evidence="8">
    <location>
        <begin position="9"/>
        <end position="103"/>
    </location>
</feature>
<evidence type="ECO:0000313" key="10">
    <source>
        <dbReference type="Proteomes" id="UP000006875"/>
    </source>
</evidence>
<dbReference type="GO" id="GO:0160147">
    <property type="term" value="F:tRNA pseudouridine(38-40) synthase activity"/>
    <property type="evidence" value="ECO:0007669"/>
    <property type="project" value="UniProtKB-EC"/>
</dbReference>
<dbReference type="Gene3D" id="3.30.70.660">
    <property type="entry name" value="Pseudouridine synthase I, catalytic domain, C-terminal subdomain"/>
    <property type="match status" value="1"/>
</dbReference>
<feature type="domain" description="Pseudouridine synthase I TruA alpha/beta" evidence="8">
    <location>
        <begin position="146"/>
        <end position="243"/>
    </location>
</feature>
<dbReference type="RefSeq" id="WP_013386508.1">
    <property type="nucleotide sequence ID" value="NC_014632.1"/>
</dbReference>
<dbReference type="Proteomes" id="UP000006875">
    <property type="component" value="Chromosome"/>
</dbReference>
<keyword evidence="2 4" id="KW-0819">tRNA processing</keyword>
<dbReference type="CDD" id="cd02570">
    <property type="entry name" value="PseudoU_synth_EcTruA"/>
    <property type="match status" value="1"/>
</dbReference>